<name>A0A7C6EBJ5_DESAE</name>
<organism evidence="2">
    <name type="scientific">Desulfurella acetivorans</name>
    <dbReference type="NCBI Taxonomy" id="33002"/>
    <lineage>
        <taxon>Bacteria</taxon>
        <taxon>Pseudomonadati</taxon>
        <taxon>Campylobacterota</taxon>
        <taxon>Desulfurellia</taxon>
        <taxon>Desulfurellales</taxon>
        <taxon>Desulfurellaceae</taxon>
        <taxon>Desulfurella</taxon>
    </lineage>
</organism>
<evidence type="ECO:0000313" key="2">
    <source>
        <dbReference type="EMBL" id="HHS49413.1"/>
    </source>
</evidence>
<sequence length="76" mass="8981">MPFGDGRGPIWAYHSRRYGYSGRGFGYGRGFFCRWDLSLDPTYEKGYLEEEKRILERRIKDLEALLSSRKNDVQNV</sequence>
<evidence type="ECO:0008006" key="3">
    <source>
        <dbReference type="Google" id="ProtNLM"/>
    </source>
</evidence>
<comment type="caution">
    <text evidence="2">The sequence shown here is derived from an EMBL/GenBank/DDBJ whole genome shotgun (WGS) entry which is preliminary data.</text>
</comment>
<dbReference type="AlphaFoldDB" id="A0A7C6EBJ5"/>
<feature type="coiled-coil region" evidence="1">
    <location>
        <begin position="45"/>
        <end position="72"/>
    </location>
</feature>
<dbReference type="EMBL" id="DRZX01000294">
    <property type="protein sequence ID" value="HHS49413.1"/>
    <property type="molecule type" value="Genomic_DNA"/>
</dbReference>
<protein>
    <recommendedName>
        <fullName evidence="3">DUF5320 domain-containing protein</fullName>
    </recommendedName>
</protein>
<dbReference type="Proteomes" id="UP000886400">
    <property type="component" value="Unassembled WGS sequence"/>
</dbReference>
<gene>
    <name evidence="2" type="ORF">ENM99_06235</name>
</gene>
<reference evidence="2" key="1">
    <citation type="journal article" date="2020" name="mSystems">
        <title>Genome- and Community-Level Interaction Insights into Carbon Utilization and Element Cycling Functions of Hydrothermarchaeota in Hydrothermal Sediment.</title>
        <authorList>
            <person name="Zhou Z."/>
            <person name="Liu Y."/>
            <person name="Xu W."/>
            <person name="Pan J."/>
            <person name="Luo Z.H."/>
            <person name="Li M."/>
        </authorList>
    </citation>
    <scope>NUCLEOTIDE SEQUENCE [LARGE SCALE GENOMIC DNA]</scope>
    <source>
        <strain evidence="2">SpSt-1135</strain>
    </source>
</reference>
<evidence type="ECO:0000256" key="1">
    <source>
        <dbReference type="SAM" id="Coils"/>
    </source>
</evidence>
<keyword evidence="1" id="KW-0175">Coiled coil</keyword>
<accession>A0A7C6EBJ5</accession>
<proteinExistence type="predicted"/>